<accession>A0A0F9NEG6</accession>
<proteinExistence type="predicted"/>
<reference evidence="1" key="1">
    <citation type="journal article" date="2015" name="Nature">
        <title>Complex archaea that bridge the gap between prokaryotes and eukaryotes.</title>
        <authorList>
            <person name="Spang A."/>
            <person name="Saw J.H."/>
            <person name="Jorgensen S.L."/>
            <person name="Zaremba-Niedzwiedzka K."/>
            <person name="Martijn J."/>
            <person name="Lind A.E."/>
            <person name="van Eijk R."/>
            <person name="Schleper C."/>
            <person name="Guy L."/>
            <person name="Ettema T.J."/>
        </authorList>
    </citation>
    <scope>NUCLEOTIDE SEQUENCE</scope>
</reference>
<evidence type="ECO:0000313" key="1">
    <source>
        <dbReference type="EMBL" id="KKM79762.1"/>
    </source>
</evidence>
<gene>
    <name evidence="1" type="ORF">LCGC14_1346660</name>
</gene>
<organism evidence="1">
    <name type="scientific">marine sediment metagenome</name>
    <dbReference type="NCBI Taxonomy" id="412755"/>
    <lineage>
        <taxon>unclassified sequences</taxon>
        <taxon>metagenomes</taxon>
        <taxon>ecological metagenomes</taxon>
    </lineage>
</organism>
<sequence>MIRTLYIARTIIEDRPFCFTVLNNKPRRPIVISDYTGLSIIFGKTSRNDGLICEMWHLEKLIPNIAPKGGEVVKVEIEETEDGCIIRRLKC</sequence>
<dbReference type="EMBL" id="LAZR01008290">
    <property type="protein sequence ID" value="KKM79762.1"/>
    <property type="molecule type" value="Genomic_DNA"/>
</dbReference>
<dbReference type="AlphaFoldDB" id="A0A0F9NEG6"/>
<name>A0A0F9NEG6_9ZZZZ</name>
<comment type="caution">
    <text evidence="1">The sequence shown here is derived from an EMBL/GenBank/DDBJ whole genome shotgun (WGS) entry which is preliminary data.</text>
</comment>
<protein>
    <submittedName>
        <fullName evidence="1">Uncharacterized protein</fullName>
    </submittedName>
</protein>